<evidence type="ECO:0000313" key="1">
    <source>
        <dbReference type="EMBL" id="GGX98599.1"/>
    </source>
</evidence>
<accession>A0A918NV41</accession>
<organism evidence="1 2">
    <name type="scientific">Streptomyces fructofermentans</name>
    <dbReference type="NCBI Taxonomy" id="152141"/>
    <lineage>
        <taxon>Bacteria</taxon>
        <taxon>Bacillati</taxon>
        <taxon>Actinomycetota</taxon>
        <taxon>Actinomycetes</taxon>
        <taxon>Kitasatosporales</taxon>
        <taxon>Streptomycetaceae</taxon>
        <taxon>Streptomyces</taxon>
    </lineage>
</organism>
<dbReference type="Proteomes" id="UP000645555">
    <property type="component" value="Unassembled WGS sequence"/>
</dbReference>
<comment type="caution">
    <text evidence="1">The sequence shown here is derived from an EMBL/GenBank/DDBJ whole genome shotgun (WGS) entry which is preliminary data.</text>
</comment>
<sequence>MLPIRAEVLSALGGAIGRPSRAEWSNDGGRTWTPCSLAAGSARISADRTAETRYSASAILTDVDDGPSGINPISTNVRLWQGLQLPRSEPVWIAAGRYTVERPERTRTGLSVELNGLEDELRAAALPTARTLGPGTARFLAEQLVQEALPGVPLAWRAGVNAAQLMPQLLAEDDRWSVLSSGTDSTGVATGIVESLAAEIWADARGIITVGPVPTLDGPVVWRIGRGTSGVLIEPQSSQSSEDLANVWSVLGDSGDGSTPIGPVYAWDDDPGSLTYAGPDPITDPLAPQRLGLWHVRLRVRQHTSAVITTVAQALEVAQAKLADGLGVQYSLALTAICNPALETGDVIEVETAPGVWERHLVDSLSYTLGSTSMQLQTRTTARRL</sequence>
<gene>
    <name evidence="1" type="ORF">GCM10010515_76030</name>
</gene>
<evidence type="ECO:0000313" key="2">
    <source>
        <dbReference type="Proteomes" id="UP000645555"/>
    </source>
</evidence>
<reference evidence="1" key="1">
    <citation type="journal article" date="2014" name="Int. J. Syst. Evol. Microbiol.">
        <title>Complete genome sequence of Corynebacterium casei LMG S-19264T (=DSM 44701T), isolated from a smear-ripened cheese.</title>
        <authorList>
            <consortium name="US DOE Joint Genome Institute (JGI-PGF)"/>
            <person name="Walter F."/>
            <person name="Albersmeier A."/>
            <person name="Kalinowski J."/>
            <person name="Ruckert C."/>
        </authorList>
    </citation>
    <scope>NUCLEOTIDE SEQUENCE</scope>
    <source>
        <strain evidence="1">JCM 4956</strain>
    </source>
</reference>
<name>A0A918NV41_9ACTN</name>
<dbReference type="RefSeq" id="WP_190040214.1">
    <property type="nucleotide sequence ID" value="NZ_BMWD01000054.1"/>
</dbReference>
<keyword evidence="2" id="KW-1185">Reference proteome</keyword>
<reference evidence="1" key="2">
    <citation type="submission" date="2020-09" db="EMBL/GenBank/DDBJ databases">
        <authorList>
            <person name="Sun Q."/>
            <person name="Ohkuma M."/>
        </authorList>
    </citation>
    <scope>NUCLEOTIDE SEQUENCE</scope>
    <source>
        <strain evidence="1">JCM 4956</strain>
    </source>
</reference>
<dbReference type="EMBL" id="BMWD01000054">
    <property type="protein sequence ID" value="GGX98599.1"/>
    <property type="molecule type" value="Genomic_DNA"/>
</dbReference>
<dbReference type="AlphaFoldDB" id="A0A918NV41"/>
<protein>
    <submittedName>
        <fullName evidence="1">Uncharacterized protein</fullName>
    </submittedName>
</protein>
<proteinExistence type="predicted"/>